<sequence>MNYMIGIDSGGTKTEAIAYDLNGSELARCQTGFGNLLIDKKRGLANLEEAMKILFDKLDEKYCQIVVVGLAGLDGGNFKAELATYFSHYQPDIVFINDAWLSYYALVKEKDGCLVISGTGSICIGQKGQETARVGGWGNLLGDEGSGYWIAKKMIQQLLKEEDRSEGYSSLSKKLMSALEAKNIFDVVSYTYTHEKDQIAQLATLVAESAIAENPWAIELLEAAGRELANQTKLLIAKLGFTQQVTIGLSGSVLEKNPIVYRSFSEVLAQLPIEICLITEAKSNASGGYYYYKNKIVGNEE</sequence>
<organism evidence="2 3">
    <name type="scientific">Carnobacterium maltaromaticum</name>
    <name type="common">Carnobacterium piscicola</name>
    <dbReference type="NCBI Taxonomy" id="2751"/>
    <lineage>
        <taxon>Bacteria</taxon>
        <taxon>Bacillati</taxon>
        <taxon>Bacillota</taxon>
        <taxon>Bacilli</taxon>
        <taxon>Lactobacillales</taxon>
        <taxon>Carnobacteriaceae</taxon>
        <taxon>Carnobacterium</taxon>
    </lineage>
</organism>
<dbReference type="CDD" id="cd24007">
    <property type="entry name" value="ASKHA_NBD_eukNAGK-like"/>
    <property type="match status" value="1"/>
</dbReference>
<dbReference type="GO" id="GO:0045127">
    <property type="term" value="F:N-acetylglucosamine kinase activity"/>
    <property type="evidence" value="ECO:0007669"/>
    <property type="project" value="InterPro"/>
</dbReference>
<gene>
    <name evidence="2" type="ORF">RAK27_02180</name>
</gene>
<dbReference type="Gene3D" id="3.30.420.40">
    <property type="match status" value="2"/>
</dbReference>
<proteinExistence type="predicted"/>
<comment type="caution">
    <text evidence="2">The sequence shown here is derived from an EMBL/GenBank/DDBJ whole genome shotgun (WGS) entry which is preliminary data.</text>
</comment>
<dbReference type="InterPro" id="IPR039758">
    <property type="entry name" value="NAGK-like"/>
</dbReference>
<dbReference type="InterPro" id="IPR043129">
    <property type="entry name" value="ATPase_NBD"/>
</dbReference>
<dbReference type="RefSeq" id="WP_322808386.1">
    <property type="nucleotide sequence ID" value="NZ_JAVBVO010000001.1"/>
</dbReference>
<reference evidence="2" key="1">
    <citation type="submission" date="2023-08" db="EMBL/GenBank/DDBJ databases">
        <title>Genomic characterization of piscicolin 126 produced by Carnobacterium maltaromaticum CM22 strain isolated from salmon (Salmo salar).</title>
        <authorList>
            <person name="Gonzalez-Gragera E."/>
            <person name="Garcia-Lopez J.D."/>
            <person name="Teso-Perez C."/>
            <person name="Gimenez-Hernandez I."/>
            <person name="Peralta-Sanchez J.M."/>
            <person name="Valdivia E."/>
            <person name="Montalban-Lopez M."/>
            <person name="Martin-Platero A.M."/>
            <person name="Banos A."/>
            <person name="Martinez-Bueno M."/>
        </authorList>
    </citation>
    <scope>NUCLEOTIDE SEQUENCE</scope>
    <source>
        <strain evidence="2">CM22</strain>
    </source>
</reference>
<dbReference type="InterPro" id="IPR002731">
    <property type="entry name" value="ATPase_BadF"/>
</dbReference>
<dbReference type="SUPFAM" id="SSF53067">
    <property type="entry name" value="Actin-like ATPase domain"/>
    <property type="match status" value="2"/>
</dbReference>
<dbReference type="Pfam" id="PF01869">
    <property type="entry name" value="BcrAD_BadFG"/>
    <property type="match status" value="1"/>
</dbReference>
<dbReference type="EMBL" id="JAVBVO010000001">
    <property type="protein sequence ID" value="MDZ5757465.1"/>
    <property type="molecule type" value="Genomic_DNA"/>
</dbReference>
<accession>A0AAW9JYQ8</accession>
<evidence type="ECO:0000313" key="2">
    <source>
        <dbReference type="EMBL" id="MDZ5757465.1"/>
    </source>
</evidence>
<dbReference type="PANTHER" id="PTHR12862:SF0">
    <property type="entry name" value="N-ACETYL-D-GLUCOSAMINE KINASE"/>
    <property type="match status" value="1"/>
</dbReference>
<protein>
    <submittedName>
        <fullName evidence="2">BadF/BadG/BcrA/BcrD ATPase family protein</fullName>
    </submittedName>
</protein>
<dbReference type="AlphaFoldDB" id="A0AAW9JYQ8"/>
<feature type="domain" description="ATPase BadF/BadG/BcrA/BcrD type" evidence="1">
    <location>
        <begin position="5"/>
        <end position="260"/>
    </location>
</feature>
<evidence type="ECO:0000259" key="1">
    <source>
        <dbReference type="Pfam" id="PF01869"/>
    </source>
</evidence>
<name>A0AAW9JYQ8_CARML</name>
<evidence type="ECO:0000313" key="3">
    <source>
        <dbReference type="Proteomes" id="UP001290462"/>
    </source>
</evidence>
<dbReference type="PANTHER" id="PTHR12862">
    <property type="entry name" value="BADF TYPE ATPASE DOMAIN-CONTAINING PROTEIN"/>
    <property type="match status" value="1"/>
</dbReference>
<dbReference type="Proteomes" id="UP001290462">
    <property type="component" value="Unassembled WGS sequence"/>
</dbReference>